<evidence type="ECO:0000313" key="9">
    <source>
        <dbReference type="Proteomes" id="UP000294462"/>
    </source>
</evidence>
<evidence type="ECO:0000259" key="7">
    <source>
        <dbReference type="Pfam" id="PF01048"/>
    </source>
</evidence>
<evidence type="ECO:0000256" key="1">
    <source>
        <dbReference type="ARBA" id="ARBA00004945"/>
    </source>
</evidence>
<dbReference type="GO" id="GO:0046124">
    <property type="term" value="P:purine deoxyribonucleoside catabolic process"/>
    <property type="evidence" value="ECO:0007669"/>
    <property type="project" value="UniProtKB-UniRule"/>
</dbReference>
<dbReference type="InterPro" id="IPR010049">
    <property type="entry name" value="MTA_SAH_Nsdase"/>
</dbReference>
<dbReference type="KEGG" id="ehd:ERCIPSTX3056_324"/>
<name>A0A451DJS6_9GAMM</name>
<feature type="binding site" evidence="6">
    <location>
        <position position="152"/>
    </location>
    <ligand>
        <name>substrate</name>
    </ligand>
</feature>
<dbReference type="Gene3D" id="3.40.50.1580">
    <property type="entry name" value="Nucleoside phosphorylase domain"/>
    <property type="match status" value="1"/>
</dbReference>
<comment type="similarity">
    <text evidence="6">Belongs to the PNP/UDP phosphorylase family. MtnN subfamily.</text>
</comment>
<evidence type="ECO:0000256" key="2">
    <source>
        <dbReference type="ARBA" id="ARBA00022605"/>
    </source>
</evidence>
<evidence type="ECO:0000256" key="3">
    <source>
        <dbReference type="ARBA" id="ARBA00022801"/>
    </source>
</evidence>
<keyword evidence="9" id="KW-1185">Reference proteome</keyword>
<dbReference type="RefSeq" id="WP_072666229.1">
    <property type="nucleotide sequence ID" value="NZ_LR217725.1"/>
</dbReference>
<evidence type="ECO:0000313" key="8">
    <source>
        <dbReference type="EMBL" id="VFP86897.1"/>
    </source>
</evidence>
<dbReference type="OrthoDB" id="9792278at2"/>
<dbReference type="SUPFAM" id="SSF53167">
    <property type="entry name" value="Purine and uridine phosphorylases"/>
    <property type="match status" value="1"/>
</dbReference>
<gene>
    <name evidence="6 8" type="primary">mtnN</name>
    <name evidence="8" type="ORF">ERCIPSTX3056_324</name>
</gene>
<feature type="active site" description="Proton donor" evidence="6">
    <location>
        <position position="197"/>
    </location>
</feature>
<dbReference type="GO" id="GO:0005829">
    <property type="term" value="C:cytosol"/>
    <property type="evidence" value="ECO:0007669"/>
    <property type="project" value="TreeGrafter"/>
</dbReference>
<keyword evidence="4 6" id="KW-0486">Methionine biosynthesis</keyword>
<comment type="function">
    <text evidence="6">Catalyzes the irreversible cleavage of the glycosidic bond in both 5'-methylthioadenosine (MTA) and S-adenosylhomocysteine (SAH/AdoHcy) to adenine and the corresponding thioribose, 5'-methylthioribose and S-ribosylhomocysteine, respectively. Also cleaves 5'-deoxyadenosine, a toxic by-product of radical S-adenosylmethionine (SAM) enzymes, into 5-deoxyribose and adenine. Thus, is required for in vivo function of the radical SAM enzymes biotin synthase and lipoic acid synthase, that are inhibited by 5'-deoxyadenosine accumulation.</text>
</comment>
<feature type="binding site" evidence="6">
    <location>
        <position position="78"/>
    </location>
    <ligand>
        <name>substrate</name>
    </ligand>
</feature>
<dbReference type="NCBIfam" id="TIGR01704">
    <property type="entry name" value="MTA_SAH-Nsdase"/>
    <property type="match status" value="1"/>
</dbReference>
<evidence type="ECO:0000256" key="5">
    <source>
        <dbReference type="ARBA" id="ARBA00050313"/>
    </source>
</evidence>
<feature type="binding site" evidence="6">
    <location>
        <begin position="173"/>
        <end position="174"/>
    </location>
    <ligand>
        <name>substrate</name>
    </ligand>
</feature>
<dbReference type="GO" id="GO:0019284">
    <property type="term" value="P:L-methionine salvage from S-adenosylmethionine"/>
    <property type="evidence" value="ECO:0007669"/>
    <property type="project" value="TreeGrafter"/>
</dbReference>
<proteinExistence type="inferred from homology"/>
<dbReference type="InterPro" id="IPR000845">
    <property type="entry name" value="Nucleoside_phosphorylase_d"/>
</dbReference>
<dbReference type="GO" id="GO:0019509">
    <property type="term" value="P:L-methionine salvage from methylthioadenosine"/>
    <property type="evidence" value="ECO:0007669"/>
    <property type="project" value="UniProtKB-UniRule"/>
</dbReference>
<dbReference type="AlphaFoldDB" id="A0A451DJS6"/>
<evidence type="ECO:0000256" key="4">
    <source>
        <dbReference type="ARBA" id="ARBA00023167"/>
    </source>
</evidence>
<feature type="domain" description="Nucleoside phosphorylase" evidence="7">
    <location>
        <begin position="2"/>
        <end position="226"/>
    </location>
</feature>
<keyword evidence="8" id="KW-0326">Glycosidase</keyword>
<reference evidence="8 9" key="1">
    <citation type="submission" date="2019-02" db="EMBL/GenBank/DDBJ databases">
        <authorList>
            <person name="Manzano-Marin A."/>
            <person name="Manzano-Marin A."/>
        </authorList>
    </citation>
    <scope>NUCLEOTIDE SEQUENCE [LARGE SCALE GENOMIC DNA]</scope>
    <source>
        <strain evidence="8 9">ErCipseudotaxifoliae</strain>
    </source>
</reference>
<dbReference type="Pfam" id="PF01048">
    <property type="entry name" value="PNP_UDP_1"/>
    <property type="match status" value="1"/>
</dbReference>
<comment type="catalytic activity">
    <reaction evidence="6">
        <text>S-methyl-5'-thioadenosine + H2O = 5-(methylsulfanyl)-D-ribose + adenine</text>
        <dbReference type="Rhea" id="RHEA:13617"/>
        <dbReference type="ChEBI" id="CHEBI:15377"/>
        <dbReference type="ChEBI" id="CHEBI:16708"/>
        <dbReference type="ChEBI" id="CHEBI:17509"/>
        <dbReference type="ChEBI" id="CHEBI:78440"/>
        <dbReference type="EC" id="3.2.2.9"/>
    </reaction>
</comment>
<dbReference type="GO" id="GO:0008782">
    <property type="term" value="F:adenosylhomocysteine nucleosidase activity"/>
    <property type="evidence" value="ECO:0007669"/>
    <property type="project" value="UniProtKB-UniRule"/>
</dbReference>
<dbReference type="EMBL" id="LR217725">
    <property type="protein sequence ID" value="VFP86897.1"/>
    <property type="molecule type" value="Genomic_DNA"/>
</dbReference>
<dbReference type="PANTHER" id="PTHR46832:SF1">
    <property type="entry name" value="5'-METHYLTHIOADENOSINE_S-ADENOSYLHOMOCYSTEINE NUCLEOSIDASE"/>
    <property type="match status" value="1"/>
</dbReference>
<dbReference type="NCBIfam" id="NF004079">
    <property type="entry name" value="PRK05584.1"/>
    <property type="match status" value="1"/>
</dbReference>
<dbReference type="GO" id="GO:0008930">
    <property type="term" value="F:methylthioadenosine nucleosidase activity"/>
    <property type="evidence" value="ECO:0007669"/>
    <property type="project" value="UniProtKB-UniRule"/>
</dbReference>
<dbReference type="Proteomes" id="UP000294462">
    <property type="component" value="Chromosome"/>
</dbReference>
<dbReference type="EC" id="3.2.2.9" evidence="6"/>
<keyword evidence="3 6" id="KW-0378">Hydrolase</keyword>
<dbReference type="PANTHER" id="PTHR46832">
    <property type="entry name" value="5'-METHYLTHIOADENOSINE/S-ADENOSYLHOMOCYSTEINE NUCLEOSIDASE"/>
    <property type="match status" value="1"/>
</dbReference>
<feature type="active site" description="Proton acceptor" evidence="6">
    <location>
        <position position="12"/>
    </location>
</feature>
<comment type="pathway">
    <text evidence="1 6">Amino-acid biosynthesis; L-methionine biosynthesis via salvage pathway; S-methyl-5-thio-alpha-D-ribose 1-phosphate from S-methyl-5'-thioadenosine (hydrolase route): step 1/2.</text>
</comment>
<dbReference type="InterPro" id="IPR035994">
    <property type="entry name" value="Nucleoside_phosphorylase_sf"/>
</dbReference>
<sequence length="230" mass="24776">MKVGIIGAMEEEVNILRNQMQTRKKTYAFGSEVDSGLLSGVDIVLLKSGIGKVLAALGSTLLINLYQADIVINTGSAGGLTPKLKIGDIVIASEVHYHDVDVTAHGYQPGQVPHCPIAFKADHNLITIAESCIHQLNFSSVRGVIVTGDTFIQGNEPLKRIRYSFPKAIAVDMEAAAIGHVCYQCNVPFIVIRAISDFSNRTSAINFDSFLKTAAQKSSLVVTNMLTCLI</sequence>
<dbReference type="CDD" id="cd09008">
    <property type="entry name" value="MTAN"/>
    <property type="match status" value="1"/>
</dbReference>
<protein>
    <recommendedName>
        <fullName evidence="6">5'-methylthioadenosine/S-adenosylhomocysteine nucleosidase</fullName>
        <shortName evidence="6">MTA/SAH nucleosidase</shortName>
        <shortName evidence="6">MTAN</shortName>
        <ecNumber evidence="6">3.2.2.9</ecNumber>
    </recommendedName>
    <alternativeName>
        <fullName evidence="6">5'-deoxyadenosine nucleosidase</fullName>
        <shortName evidence="6">DOA nucleosidase</shortName>
        <shortName evidence="6">dAdo nucleosidase</shortName>
    </alternativeName>
    <alternativeName>
        <fullName evidence="6">5'-methylthioadenosine nucleosidase</fullName>
        <shortName evidence="6">MTA nucleosidase</shortName>
    </alternativeName>
    <alternativeName>
        <fullName evidence="6">S-adenosylhomocysteine nucleosidase</fullName>
        <shortName evidence="6">AdoHcy nucleosidase</shortName>
        <shortName evidence="6">SAH nucleosidase</shortName>
        <shortName evidence="6">SRH nucleosidase</shortName>
    </alternativeName>
</protein>
<evidence type="ECO:0000256" key="6">
    <source>
        <dbReference type="HAMAP-Rule" id="MF_01684"/>
    </source>
</evidence>
<dbReference type="UniPathway" id="UPA00904">
    <property type="reaction ID" value="UER00871"/>
</dbReference>
<comment type="catalytic activity">
    <reaction evidence="5">
        <text>5'-deoxyadenosine + H2O = 5-deoxy-D-ribose + adenine</text>
        <dbReference type="Rhea" id="RHEA:29859"/>
        <dbReference type="ChEBI" id="CHEBI:15377"/>
        <dbReference type="ChEBI" id="CHEBI:16708"/>
        <dbReference type="ChEBI" id="CHEBI:17319"/>
        <dbReference type="ChEBI" id="CHEBI:149540"/>
        <dbReference type="EC" id="3.2.2.9"/>
    </reaction>
    <physiologicalReaction direction="left-to-right" evidence="5">
        <dbReference type="Rhea" id="RHEA:29860"/>
    </physiologicalReaction>
</comment>
<comment type="catalytic activity">
    <reaction evidence="6">
        <text>S-adenosyl-L-homocysteine + H2O = S-(5-deoxy-D-ribos-5-yl)-L-homocysteine + adenine</text>
        <dbReference type="Rhea" id="RHEA:17805"/>
        <dbReference type="ChEBI" id="CHEBI:15377"/>
        <dbReference type="ChEBI" id="CHEBI:16708"/>
        <dbReference type="ChEBI" id="CHEBI:57856"/>
        <dbReference type="ChEBI" id="CHEBI:58195"/>
        <dbReference type="EC" id="3.2.2.9"/>
    </reaction>
</comment>
<comment type="subunit">
    <text evidence="6">Homodimer.</text>
</comment>
<organism evidence="8 9">
    <name type="scientific">Candidatus Erwinia haradaeae</name>
    <dbReference type="NCBI Taxonomy" id="1922217"/>
    <lineage>
        <taxon>Bacteria</taxon>
        <taxon>Pseudomonadati</taxon>
        <taxon>Pseudomonadota</taxon>
        <taxon>Gammaproteobacteria</taxon>
        <taxon>Enterobacterales</taxon>
        <taxon>Erwiniaceae</taxon>
        <taxon>Erwinia</taxon>
    </lineage>
</organism>
<accession>A0A451DJS6</accession>
<dbReference type="HAMAP" id="MF_01684">
    <property type="entry name" value="Salvage_MtnN"/>
    <property type="match status" value="1"/>
</dbReference>
<dbReference type="FunFam" id="3.40.50.1580:FF:000001">
    <property type="entry name" value="MTA/SAH nucleosidase family protein"/>
    <property type="match status" value="1"/>
</dbReference>
<keyword evidence="2 6" id="KW-0028">Amino-acid biosynthesis</keyword>